<keyword evidence="8" id="KW-1185">Reference proteome</keyword>
<gene>
    <name evidence="7" type="ORF">CDD82_7409</name>
</gene>
<protein>
    <recommendedName>
        <fullName evidence="6">Zn(2)-C6 fungal-type domain-containing protein</fullName>
    </recommendedName>
</protein>
<organism evidence="7 8">
    <name type="scientific">Ophiocordyceps australis</name>
    <dbReference type="NCBI Taxonomy" id="1399860"/>
    <lineage>
        <taxon>Eukaryota</taxon>
        <taxon>Fungi</taxon>
        <taxon>Dikarya</taxon>
        <taxon>Ascomycota</taxon>
        <taxon>Pezizomycotina</taxon>
        <taxon>Sordariomycetes</taxon>
        <taxon>Hypocreomycetidae</taxon>
        <taxon>Hypocreales</taxon>
        <taxon>Ophiocordycipitaceae</taxon>
        <taxon>Ophiocordyceps</taxon>
    </lineage>
</organism>
<dbReference type="PROSITE" id="PS00463">
    <property type="entry name" value="ZN2_CY6_FUNGAL_1"/>
    <property type="match status" value="1"/>
</dbReference>
<keyword evidence="3" id="KW-0238">DNA-binding</keyword>
<reference evidence="7 8" key="1">
    <citation type="submission" date="2017-06" db="EMBL/GenBank/DDBJ databases">
        <title>Ant-infecting Ophiocordyceps genomes reveal a high diversity of potential behavioral manipulation genes and a possible major role for enterotoxins.</title>
        <authorList>
            <person name="De Bekker C."/>
            <person name="Evans H.C."/>
            <person name="Brachmann A."/>
            <person name="Hughes D.P."/>
        </authorList>
    </citation>
    <scope>NUCLEOTIDE SEQUENCE [LARGE SCALE GENOMIC DNA]</scope>
    <source>
        <strain evidence="7 8">1348a</strain>
    </source>
</reference>
<dbReference type="Proteomes" id="UP000224854">
    <property type="component" value="Unassembled WGS sequence"/>
</dbReference>
<dbReference type="PROSITE" id="PS50048">
    <property type="entry name" value="ZN2_CY6_FUNGAL_2"/>
    <property type="match status" value="1"/>
</dbReference>
<dbReference type="Gene3D" id="4.10.240.10">
    <property type="entry name" value="Zn(2)-C6 fungal-type DNA-binding domain"/>
    <property type="match status" value="1"/>
</dbReference>
<dbReference type="GO" id="GO:0005634">
    <property type="term" value="C:nucleus"/>
    <property type="evidence" value="ECO:0007669"/>
    <property type="project" value="UniProtKB-SubCell"/>
</dbReference>
<dbReference type="CDD" id="cd00067">
    <property type="entry name" value="GAL4"/>
    <property type="match status" value="1"/>
</dbReference>
<feature type="region of interest" description="Disordered" evidence="5">
    <location>
        <begin position="703"/>
        <end position="735"/>
    </location>
</feature>
<dbReference type="GO" id="GO:0003677">
    <property type="term" value="F:DNA binding"/>
    <property type="evidence" value="ECO:0007669"/>
    <property type="project" value="UniProtKB-KW"/>
</dbReference>
<dbReference type="GO" id="GO:0008270">
    <property type="term" value="F:zinc ion binding"/>
    <property type="evidence" value="ECO:0007669"/>
    <property type="project" value="InterPro"/>
</dbReference>
<accession>A0A2C5ZLP3</accession>
<dbReference type="PANTHER" id="PTHR46910:SF3">
    <property type="entry name" value="HALOTOLERANCE PROTEIN 9-RELATED"/>
    <property type="match status" value="1"/>
</dbReference>
<evidence type="ECO:0000256" key="4">
    <source>
        <dbReference type="ARBA" id="ARBA00023242"/>
    </source>
</evidence>
<feature type="domain" description="Zn(2)-C6 fungal-type" evidence="6">
    <location>
        <begin position="10"/>
        <end position="39"/>
    </location>
</feature>
<proteinExistence type="predicted"/>
<comment type="subcellular location">
    <subcellularLocation>
        <location evidence="1">Nucleus</location>
    </subcellularLocation>
</comment>
<keyword evidence="4" id="KW-0539">Nucleus</keyword>
<name>A0A2C5ZLP3_9HYPO</name>
<dbReference type="EMBL" id="NJEU01000086">
    <property type="protein sequence ID" value="PHH81977.1"/>
    <property type="molecule type" value="Genomic_DNA"/>
</dbReference>
<dbReference type="GO" id="GO:0000981">
    <property type="term" value="F:DNA-binding transcription factor activity, RNA polymerase II-specific"/>
    <property type="evidence" value="ECO:0007669"/>
    <property type="project" value="InterPro"/>
</dbReference>
<evidence type="ECO:0000313" key="8">
    <source>
        <dbReference type="Proteomes" id="UP000224854"/>
    </source>
</evidence>
<feature type="region of interest" description="Disordered" evidence="5">
    <location>
        <begin position="156"/>
        <end position="211"/>
    </location>
</feature>
<dbReference type="SMART" id="SM00066">
    <property type="entry name" value="GAL4"/>
    <property type="match status" value="1"/>
</dbReference>
<evidence type="ECO:0000256" key="3">
    <source>
        <dbReference type="ARBA" id="ARBA00023125"/>
    </source>
</evidence>
<sequence length="840" mass="90213">MASKHPLRRSCAFCRARKIKCSNETICEACRRQGADCIYDFDPPRHKVRTVSQDNMRSGDAFNAACNRHRQRSSTGSSRGSPIVGAICDEAVVIDEADGVAHVLEQDFSKLTAALGARRIPPDSSGIMGQLGASRRQMGVLSLVTHSIVELITEQQGGAGHGSDLEDAVSSDFPPPRQRAAASMFDADDEADASAEAPSPQSRARAPSNPLSEYGQRQLTQLIDVWFSTHPLSMLVSKTLLLRELRDGTYDEVLLAAMLVDAHISLGDDASLARARALLRWTTAQLRLRPVSLRSASCAGDGPTSAPGSVPASGPVPSCSPALNSASATCILSRTPTGVATRVFGGISTAQALVLLGWTALSAGHLARGLCFVRLAGRIAQEIKEHMTLSAHGPLSASSRINGVDVLDVEKEVVAYLYWATFSLGLWTALQLAGRGNSATHLLAKATAAVALPRTDAESTMIKLDLVSDNFSTLQWQKAAIRDMWPLAHISSIVAYIVALYPGDGDRLPGTLWRLTEAKASREIHRLLVESIRIFRHQVAESCSQSLVLLAYHTMATRFFFSGHVLGDVSREMVDWLHASTKEIQRLYLVFVDQQALGSRAALVNAYCASSTAFPALCHLALQTCTRALSLVCANRGSRMKRKRRGAGPETAPAAQHEHVSPLQDLGATLYDMCHSDVLNQGQSLARVRKQLKASLRKLDSAGYQLRPGSHSSSSGMPSSPETGGLRYSPPPPLHSPDLISPCESDRMSTATTFAGFDAGASQPLSDALLSRLDGEPMMLSSMGPLQPPAWCVPMPGVMDMDLDMAASVPAGHWDWAALGLDHLDSMLYYTEGGHTKTPC</sequence>
<feature type="compositionally biased region" description="Low complexity" evidence="5">
    <location>
        <begin position="708"/>
        <end position="725"/>
    </location>
</feature>
<dbReference type="InterPro" id="IPR050987">
    <property type="entry name" value="AtrR-like"/>
</dbReference>
<feature type="region of interest" description="Disordered" evidence="5">
    <location>
        <begin position="640"/>
        <end position="659"/>
    </location>
</feature>
<dbReference type="AlphaFoldDB" id="A0A2C5ZLP3"/>
<dbReference type="Pfam" id="PF00172">
    <property type="entry name" value="Zn_clus"/>
    <property type="match status" value="1"/>
</dbReference>
<dbReference type="InterPro" id="IPR036864">
    <property type="entry name" value="Zn2-C6_fun-type_DNA-bd_sf"/>
</dbReference>
<evidence type="ECO:0000256" key="2">
    <source>
        <dbReference type="ARBA" id="ARBA00022723"/>
    </source>
</evidence>
<dbReference type="InterPro" id="IPR001138">
    <property type="entry name" value="Zn2Cys6_DnaBD"/>
</dbReference>
<dbReference type="OrthoDB" id="5069333at2759"/>
<evidence type="ECO:0000259" key="6">
    <source>
        <dbReference type="PROSITE" id="PS50048"/>
    </source>
</evidence>
<evidence type="ECO:0000256" key="5">
    <source>
        <dbReference type="SAM" id="MobiDB-lite"/>
    </source>
</evidence>
<evidence type="ECO:0000313" key="7">
    <source>
        <dbReference type="EMBL" id="PHH81977.1"/>
    </source>
</evidence>
<dbReference type="SUPFAM" id="SSF57701">
    <property type="entry name" value="Zn2/Cys6 DNA-binding domain"/>
    <property type="match status" value="1"/>
</dbReference>
<evidence type="ECO:0000256" key="1">
    <source>
        <dbReference type="ARBA" id="ARBA00004123"/>
    </source>
</evidence>
<comment type="caution">
    <text evidence="7">The sequence shown here is derived from an EMBL/GenBank/DDBJ whole genome shotgun (WGS) entry which is preliminary data.</text>
</comment>
<keyword evidence="2" id="KW-0479">Metal-binding</keyword>
<dbReference type="PANTHER" id="PTHR46910">
    <property type="entry name" value="TRANSCRIPTION FACTOR PDR1"/>
    <property type="match status" value="1"/>
</dbReference>